<accession>A0A916ZR66</accession>
<keyword evidence="2" id="KW-1185">Reference proteome</keyword>
<dbReference type="Proteomes" id="UP000644699">
    <property type="component" value="Unassembled WGS sequence"/>
</dbReference>
<evidence type="ECO:0000313" key="1">
    <source>
        <dbReference type="EMBL" id="GGE07452.1"/>
    </source>
</evidence>
<protein>
    <submittedName>
        <fullName evidence="1">Uncharacterized protein</fullName>
    </submittedName>
</protein>
<proteinExistence type="predicted"/>
<sequence>MMLLDKWQENETRIREAGRIALGLAKDAGVPAYYRDPVLGAGLVKELPDGRRLLVEIRDGQEHVTGHFQPRG</sequence>
<gene>
    <name evidence="1" type="ORF">GCM10011390_28140</name>
</gene>
<comment type="caution">
    <text evidence="1">The sequence shown here is derived from an EMBL/GenBank/DDBJ whole genome shotgun (WGS) entry which is preliminary data.</text>
</comment>
<name>A0A916ZR66_9HYPH</name>
<dbReference type="RefSeq" id="WP_188909491.1">
    <property type="nucleotide sequence ID" value="NZ_BMIQ01000004.1"/>
</dbReference>
<organism evidence="1 2">
    <name type="scientific">Aureimonas endophytica</name>
    <dbReference type="NCBI Taxonomy" id="2027858"/>
    <lineage>
        <taxon>Bacteria</taxon>
        <taxon>Pseudomonadati</taxon>
        <taxon>Pseudomonadota</taxon>
        <taxon>Alphaproteobacteria</taxon>
        <taxon>Hyphomicrobiales</taxon>
        <taxon>Aurantimonadaceae</taxon>
        <taxon>Aureimonas</taxon>
    </lineage>
</organism>
<reference evidence="1" key="1">
    <citation type="journal article" date="2014" name="Int. J. Syst. Evol. Microbiol.">
        <title>Complete genome sequence of Corynebacterium casei LMG S-19264T (=DSM 44701T), isolated from a smear-ripened cheese.</title>
        <authorList>
            <consortium name="US DOE Joint Genome Institute (JGI-PGF)"/>
            <person name="Walter F."/>
            <person name="Albersmeier A."/>
            <person name="Kalinowski J."/>
            <person name="Ruckert C."/>
        </authorList>
    </citation>
    <scope>NUCLEOTIDE SEQUENCE</scope>
    <source>
        <strain evidence="1">CGMCC 1.15367</strain>
    </source>
</reference>
<dbReference type="EMBL" id="BMIQ01000004">
    <property type="protein sequence ID" value="GGE07452.1"/>
    <property type="molecule type" value="Genomic_DNA"/>
</dbReference>
<dbReference type="AlphaFoldDB" id="A0A916ZR66"/>
<evidence type="ECO:0000313" key="2">
    <source>
        <dbReference type="Proteomes" id="UP000644699"/>
    </source>
</evidence>
<reference evidence="1" key="2">
    <citation type="submission" date="2020-09" db="EMBL/GenBank/DDBJ databases">
        <authorList>
            <person name="Sun Q."/>
            <person name="Zhou Y."/>
        </authorList>
    </citation>
    <scope>NUCLEOTIDE SEQUENCE</scope>
    <source>
        <strain evidence="1">CGMCC 1.15367</strain>
    </source>
</reference>